<reference evidence="1" key="1">
    <citation type="submission" date="2020-06" db="EMBL/GenBank/DDBJ databases">
        <authorList>
            <person name="Dong N."/>
        </authorList>
    </citation>
    <scope>NUCLEOTIDE SEQUENCE</scope>
    <source>
        <strain evidence="1">R1692</strain>
    </source>
</reference>
<name>A0ABT7NKU2_9SPHI</name>
<dbReference type="Pfam" id="PF25593">
    <property type="entry name" value="GldD_lipo"/>
    <property type="match status" value="1"/>
</dbReference>
<keyword evidence="1" id="KW-0449">Lipoprotein</keyword>
<accession>A0ABT7NKU2</accession>
<sequence>MRYVFAIIVLLAIVGCQQQDYSPKPRGFFRIDFPTKSYQEAQTGCPFILEIPSYSQMLDDPNEDAKECWKNLYFPQFNATLHLSYFPINKSTSFQQLTEDARTFAFKHTTKATAIDQSRISIPEHEVYGIQYLIGGNTASNYQFFVSDSTEHYLRGALYFNEKPHLDSIQPVLEFIKSDIKHLIHSVKWK</sequence>
<dbReference type="EMBL" id="JACAGK010000013">
    <property type="protein sequence ID" value="MDM1047876.1"/>
    <property type="molecule type" value="Genomic_DNA"/>
</dbReference>
<reference evidence="1" key="2">
    <citation type="journal article" date="2022" name="Sci. Total Environ.">
        <title>Prevalence, transmission, and molecular epidemiology of tet(X)-positive bacteria among humans, animals, and environmental niches in China: An epidemiological, and genomic-based study.</title>
        <authorList>
            <person name="Dong N."/>
            <person name="Zeng Y."/>
            <person name="Cai C."/>
            <person name="Sun C."/>
            <person name="Lu J."/>
            <person name="Liu C."/>
            <person name="Zhou H."/>
            <person name="Sun Q."/>
            <person name="Shu L."/>
            <person name="Wang H."/>
            <person name="Wang Y."/>
            <person name="Wang S."/>
            <person name="Wu C."/>
            <person name="Chan E.W."/>
            <person name="Chen G."/>
            <person name="Shen Z."/>
            <person name="Chen S."/>
            <person name="Zhang R."/>
        </authorList>
    </citation>
    <scope>NUCLEOTIDE SEQUENCE</scope>
    <source>
        <strain evidence="1">R1692</strain>
    </source>
</reference>
<gene>
    <name evidence="1" type="ORF">HX018_06455</name>
</gene>
<dbReference type="InterPro" id="IPR019850">
    <property type="entry name" value="GldD-like"/>
</dbReference>
<dbReference type="Proteomes" id="UP001170954">
    <property type="component" value="Unassembled WGS sequence"/>
</dbReference>
<proteinExistence type="predicted"/>
<evidence type="ECO:0000313" key="1">
    <source>
        <dbReference type="EMBL" id="MDM1047876.1"/>
    </source>
</evidence>
<comment type="caution">
    <text evidence="1">The sequence shown here is derived from an EMBL/GenBank/DDBJ whole genome shotgun (WGS) entry which is preliminary data.</text>
</comment>
<keyword evidence="2" id="KW-1185">Reference proteome</keyword>
<dbReference type="RefSeq" id="WP_260039844.1">
    <property type="nucleotide sequence ID" value="NZ_JACAGK010000013.1"/>
</dbReference>
<protein>
    <submittedName>
        <fullName evidence="1">Gliding motility lipoprotein GldD</fullName>
    </submittedName>
</protein>
<organism evidence="1 2">
    <name type="scientific">Sphingobacterium hotanense</name>
    <dbReference type="NCBI Taxonomy" id="649196"/>
    <lineage>
        <taxon>Bacteria</taxon>
        <taxon>Pseudomonadati</taxon>
        <taxon>Bacteroidota</taxon>
        <taxon>Sphingobacteriia</taxon>
        <taxon>Sphingobacteriales</taxon>
        <taxon>Sphingobacteriaceae</taxon>
        <taxon>Sphingobacterium</taxon>
    </lineage>
</organism>
<evidence type="ECO:0000313" key="2">
    <source>
        <dbReference type="Proteomes" id="UP001170954"/>
    </source>
</evidence>
<dbReference type="PROSITE" id="PS51257">
    <property type="entry name" value="PROKAR_LIPOPROTEIN"/>
    <property type="match status" value="1"/>
</dbReference>